<dbReference type="Pfam" id="PF07332">
    <property type="entry name" value="Phage_holin_3_6"/>
    <property type="match status" value="1"/>
</dbReference>
<keyword evidence="4" id="KW-1185">Reference proteome</keyword>
<evidence type="ECO:0000256" key="2">
    <source>
        <dbReference type="SAM" id="Phobius"/>
    </source>
</evidence>
<keyword evidence="2" id="KW-0472">Membrane</keyword>
<name>A0ABM7X979_9BACT</name>
<evidence type="ECO:0000256" key="1">
    <source>
        <dbReference type="SAM" id="MobiDB-lite"/>
    </source>
</evidence>
<dbReference type="EMBL" id="AP025592">
    <property type="protein sequence ID" value="BDG08406.1"/>
    <property type="molecule type" value="Genomic_DNA"/>
</dbReference>
<feature type="region of interest" description="Disordered" evidence="1">
    <location>
        <begin position="1"/>
        <end position="22"/>
    </location>
</feature>
<dbReference type="Proteomes" id="UP001162734">
    <property type="component" value="Chromosome"/>
</dbReference>
<accession>A0ABM7X979</accession>
<feature type="compositionally biased region" description="Low complexity" evidence="1">
    <location>
        <begin position="8"/>
        <end position="22"/>
    </location>
</feature>
<reference evidence="4" key="1">
    <citation type="journal article" date="2022" name="Int. J. Syst. Evol. Microbiol.">
        <title>Anaeromyxobacter oryzae sp. nov., Anaeromyxobacter diazotrophicus sp. nov. and Anaeromyxobacter paludicola sp. nov., isolated from paddy soils.</title>
        <authorList>
            <person name="Itoh H."/>
            <person name="Xu Z."/>
            <person name="Mise K."/>
            <person name="Masuda Y."/>
            <person name="Ushijima N."/>
            <person name="Hayakawa C."/>
            <person name="Shiratori Y."/>
            <person name="Senoo K."/>
        </authorList>
    </citation>
    <scope>NUCLEOTIDE SEQUENCE [LARGE SCALE GENOMIC DNA]</scope>
    <source>
        <strain evidence="4">Red630</strain>
    </source>
</reference>
<feature type="transmembrane region" description="Helical" evidence="2">
    <location>
        <begin position="66"/>
        <end position="88"/>
    </location>
</feature>
<proteinExistence type="predicted"/>
<evidence type="ECO:0000313" key="4">
    <source>
        <dbReference type="Proteomes" id="UP001162734"/>
    </source>
</evidence>
<keyword evidence="2" id="KW-0812">Transmembrane</keyword>
<gene>
    <name evidence="3" type="ORF">AMPC_15190</name>
</gene>
<dbReference type="InterPro" id="IPR009937">
    <property type="entry name" value="Phage_holin_3_6"/>
</dbReference>
<evidence type="ECO:0000313" key="3">
    <source>
        <dbReference type="EMBL" id="BDG08406.1"/>
    </source>
</evidence>
<sequence length="146" mass="15349">MAEIPSTARARPVPPGAAGMPRQLSTRDLVTELARKASQLARKEVELAKSELRADLKTEISMASGLGIAGVCALLTVAMLLVALVLGLAEAGVWSGWLGALIVAAVVLAIGTVAGLVGWARRVRTPLAATRRTLQDDLRFAKERIT</sequence>
<protein>
    <recommendedName>
        <fullName evidence="5">Phage holin family protein</fullName>
    </recommendedName>
</protein>
<dbReference type="RefSeq" id="WP_248345586.1">
    <property type="nucleotide sequence ID" value="NZ_AP025592.1"/>
</dbReference>
<organism evidence="3 4">
    <name type="scientific">Anaeromyxobacter paludicola</name>
    <dbReference type="NCBI Taxonomy" id="2918171"/>
    <lineage>
        <taxon>Bacteria</taxon>
        <taxon>Pseudomonadati</taxon>
        <taxon>Myxococcota</taxon>
        <taxon>Myxococcia</taxon>
        <taxon>Myxococcales</taxon>
        <taxon>Cystobacterineae</taxon>
        <taxon>Anaeromyxobacteraceae</taxon>
        <taxon>Anaeromyxobacter</taxon>
    </lineage>
</organism>
<evidence type="ECO:0008006" key="5">
    <source>
        <dbReference type="Google" id="ProtNLM"/>
    </source>
</evidence>
<feature type="transmembrane region" description="Helical" evidence="2">
    <location>
        <begin position="94"/>
        <end position="117"/>
    </location>
</feature>
<keyword evidence="2" id="KW-1133">Transmembrane helix</keyword>